<keyword evidence="1" id="KW-0347">Helicase</keyword>
<protein>
    <submittedName>
        <fullName evidence="1">Putative ATP-dependent RNA helicase</fullName>
    </submittedName>
</protein>
<dbReference type="Proteomes" id="UP000241137">
    <property type="component" value="Segment"/>
</dbReference>
<dbReference type="EMBL" id="JX975216">
    <property type="protein sequence ID" value="AFX92590.1"/>
    <property type="molecule type" value="Genomic_DNA"/>
</dbReference>
<keyword evidence="1" id="KW-0378">Hydrolase</keyword>
<reference evidence="1 2" key="1">
    <citation type="journal article" date="2014" name="Virus Genes">
        <title>Complete genome sequence of Courdo11 virus, a member of the family Mimiviridae.</title>
        <authorList>
            <person name="Yoosuf N."/>
            <person name="Pagnier I."/>
            <person name="Fournous G."/>
            <person name="Robert C."/>
            <person name="La Scola B."/>
            <person name="Raoult D."/>
            <person name="Colson P."/>
        </authorList>
    </citation>
    <scope>NUCLEOTIDE SEQUENCE [LARGE SCALE GENOMIC DNA]</scope>
</reference>
<keyword evidence="1" id="KW-0067">ATP-binding</keyword>
<proteinExistence type="predicted"/>
<evidence type="ECO:0000313" key="1">
    <source>
        <dbReference type="EMBL" id="AFX92590.1"/>
    </source>
</evidence>
<name>K7Y9C6_9VIRU</name>
<organism evidence="1 2">
    <name type="scientific">Megavirus courdo11</name>
    <dbReference type="NCBI Taxonomy" id="1128140"/>
    <lineage>
        <taxon>Viruses</taxon>
        <taxon>Varidnaviria</taxon>
        <taxon>Bamfordvirae</taxon>
        <taxon>Nucleocytoviricota</taxon>
        <taxon>Megaviricetes</taxon>
        <taxon>Imitervirales</taxon>
        <taxon>Mimiviridae</taxon>
        <taxon>Megamimivirinae</taxon>
        <taxon>Megavirus</taxon>
        <taxon>Megavirus chilense</taxon>
    </lineage>
</organism>
<keyword evidence="1" id="KW-0547">Nucleotide-binding</keyword>
<sequence length="559" mass="66746">MASTTVSNNIIENIDWSLLIDNGQVWIKKDDDQYRFIKNNLINWIFPVLNVDDKQLLLDSIVSVINTIYLKFGFDDNPEKSDTLLWKQLTQNRLLDLRALLAIMLPFINDNAEDDKKHKLKNLSDLFLQKDERGVYVYTNTQYNRCVRRKSRNDTIIYNRPFMREYFLNHLQMLLMSIESCSNKLYINWVDVLPITMTSYQTTKLYVDTMKKMNNLRGTNNVKMMSTYIDPNSGLSFQDIYNVISNHLFHEIKNHKWLIYDIIINNKPITLIKYLETKFDFEIIWKEQLWSQLSPDEINVFASEWNLFLNSNNITDSTILHHFYFFFSKYHVNSPKLIRQGKLILNQDPDDEIEDMEEDIRVTPETTRYARQGMINVPVDEIYLFLYNQLTAFKQSWYYYMIKTSDREYLDMSSDIFITPKNVYNFSKSMVHYNKTRTEYLTIPKYWNSLKPEFIEMILIRILDIPNNTNNWSKNNWFNINKYLRKIYPNISEEQLPQINYDIYNSIRKNIISIIFESMIYHGLLSDFKPNATITDNSIIESLVNSDDDKKKPIISINK</sequence>
<accession>K7Y9C6</accession>
<gene>
    <name evidence="1" type="ORF">CE11_00564</name>
</gene>
<dbReference type="GO" id="GO:0004386">
    <property type="term" value="F:helicase activity"/>
    <property type="evidence" value="ECO:0007669"/>
    <property type="project" value="UniProtKB-KW"/>
</dbReference>
<evidence type="ECO:0000313" key="2">
    <source>
        <dbReference type="Proteomes" id="UP000241137"/>
    </source>
</evidence>